<evidence type="ECO:0000256" key="1">
    <source>
        <dbReference type="SAM" id="Phobius"/>
    </source>
</evidence>
<proteinExistence type="predicted"/>
<dbReference type="EMBL" id="JANFMI010000039">
    <property type="protein sequence ID" value="MDG4517126.1"/>
    <property type="molecule type" value="Genomic_DNA"/>
</dbReference>
<keyword evidence="1" id="KW-1133">Transmembrane helix</keyword>
<protein>
    <submittedName>
        <fullName evidence="2">Uncharacterized protein</fullName>
    </submittedName>
</protein>
<organism evidence="2 3">
    <name type="scientific">Streptococcus suis</name>
    <dbReference type="NCBI Taxonomy" id="1307"/>
    <lineage>
        <taxon>Bacteria</taxon>
        <taxon>Bacillati</taxon>
        <taxon>Bacillota</taxon>
        <taxon>Bacilli</taxon>
        <taxon>Lactobacillales</taxon>
        <taxon>Streptococcaceae</taxon>
        <taxon>Streptococcus</taxon>
    </lineage>
</organism>
<comment type="caution">
    <text evidence="2">The sequence shown here is derived from an EMBL/GenBank/DDBJ whole genome shotgun (WGS) entry which is preliminary data.</text>
</comment>
<keyword evidence="1" id="KW-0472">Membrane</keyword>
<evidence type="ECO:0000313" key="2">
    <source>
        <dbReference type="EMBL" id="MDG4517126.1"/>
    </source>
</evidence>
<keyword evidence="1" id="KW-0812">Transmembrane</keyword>
<feature type="transmembrane region" description="Helical" evidence="1">
    <location>
        <begin position="35"/>
        <end position="52"/>
    </location>
</feature>
<sequence>MAKIKFWRKISYVILVVILMAVFLYRLGLSDIGRLELVIYVVFFNLALMQLLKRKKKNSFI</sequence>
<dbReference type="AlphaFoldDB" id="A0A9X4RQX0"/>
<name>A0A9X4RQX0_STRSU</name>
<dbReference type="RefSeq" id="WP_024375755.1">
    <property type="nucleotide sequence ID" value="NZ_CP071697.1"/>
</dbReference>
<reference evidence="2" key="1">
    <citation type="submission" date="2022-07" db="EMBL/GenBank/DDBJ databases">
        <title>Whole Genome Sequencing of Streptococcus suis.</title>
        <authorList>
            <person name="Dai X."/>
            <person name="Huang J."/>
            <person name="Wang L."/>
        </authorList>
    </citation>
    <scope>NUCLEOTIDE SEQUENCE</scope>
    <source>
        <strain evidence="2">HDJ11</strain>
    </source>
</reference>
<dbReference type="Proteomes" id="UP001152877">
    <property type="component" value="Unassembled WGS sequence"/>
</dbReference>
<gene>
    <name evidence="2" type="ORF">NOL11_09155</name>
</gene>
<feature type="transmembrane region" description="Helical" evidence="1">
    <location>
        <begin position="12"/>
        <end position="29"/>
    </location>
</feature>
<evidence type="ECO:0000313" key="3">
    <source>
        <dbReference type="Proteomes" id="UP001152877"/>
    </source>
</evidence>
<accession>A0A9X4RQX0</accession>